<dbReference type="Proteomes" id="UP001458880">
    <property type="component" value="Unassembled WGS sequence"/>
</dbReference>
<dbReference type="EMBL" id="JASPKY010000057">
    <property type="protein sequence ID" value="KAK9744492.1"/>
    <property type="molecule type" value="Genomic_DNA"/>
</dbReference>
<name>A0AAW1M9K8_POPJA</name>
<comment type="subcellular location">
    <subcellularLocation>
        <location evidence="1">Nucleus</location>
    </subcellularLocation>
</comment>
<protein>
    <submittedName>
        <fullName evidence="2">Helix-turn-helix protein, YlxM / p13 like</fullName>
    </submittedName>
</protein>
<dbReference type="GO" id="GO:0005634">
    <property type="term" value="C:nucleus"/>
    <property type="evidence" value="ECO:0007669"/>
    <property type="project" value="UniProtKB-SubCell"/>
</dbReference>
<keyword evidence="3" id="KW-1185">Reference proteome</keyword>
<evidence type="ECO:0000313" key="2">
    <source>
        <dbReference type="EMBL" id="KAK9744492.1"/>
    </source>
</evidence>
<evidence type="ECO:0000256" key="1">
    <source>
        <dbReference type="ARBA" id="ARBA00004123"/>
    </source>
</evidence>
<gene>
    <name evidence="2" type="ORF">QE152_g7695</name>
</gene>
<dbReference type="AlphaFoldDB" id="A0AAW1M9K8"/>
<proteinExistence type="predicted"/>
<evidence type="ECO:0000313" key="3">
    <source>
        <dbReference type="Proteomes" id="UP001458880"/>
    </source>
</evidence>
<dbReference type="Pfam" id="PF04297">
    <property type="entry name" value="UPF0122"/>
    <property type="match status" value="1"/>
</dbReference>
<organism evidence="2 3">
    <name type="scientific">Popillia japonica</name>
    <name type="common">Japanese beetle</name>
    <dbReference type="NCBI Taxonomy" id="7064"/>
    <lineage>
        <taxon>Eukaryota</taxon>
        <taxon>Metazoa</taxon>
        <taxon>Ecdysozoa</taxon>
        <taxon>Arthropoda</taxon>
        <taxon>Hexapoda</taxon>
        <taxon>Insecta</taxon>
        <taxon>Pterygota</taxon>
        <taxon>Neoptera</taxon>
        <taxon>Endopterygota</taxon>
        <taxon>Coleoptera</taxon>
        <taxon>Polyphaga</taxon>
        <taxon>Scarabaeiformia</taxon>
        <taxon>Scarabaeidae</taxon>
        <taxon>Rutelinae</taxon>
        <taxon>Popillia</taxon>
    </lineage>
</organism>
<dbReference type="InterPro" id="IPR007394">
    <property type="entry name" value="UPF0122"/>
</dbReference>
<accession>A0AAW1M9K8</accession>
<dbReference type="InterPro" id="IPR009057">
    <property type="entry name" value="Homeodomain-like_sf"/>
</dbReference>
<reference evidence="2 3" key="1">
    <citation type="journal article" date="2024" name="BMC Genomics">
        <title>De novo assembly and annotation of Popillia japonica's genome with initial clues to its potential as an invasive pest.</title>
        <authorList>
            <person name="Cucini C."/>
            <person name="Boschi S."/>
            <person name="Funari R."/>
            <person name="Cardaioli E."/>
            <person name="Iannotti N."/>
            <person name="Marturano G."/>
            <person name="Paoli F."/>
            <person name="Bruttini M."/>
            <person name="Carapelli A."/>
            <person name="Frati F."/>
            <person name="Nardi F."/>
        </authorList>
    </citation>
    <scope>NUCLEOTIDE SEQUENCE [LARGE SCALE GENOMIC DNA]</scope>
    <source>
        <strain evidence="2">DMR45628</strain>
    </source>
</reference>
<dbReference type="SUPFAM" id="SSF46689">
    <property type="entry name" value="Homeodomain-like"/>
    <property type="match status" value="1"/>
</dbReference>
<sequence length="133" mass="15847">MSEKYHKRVLTTQEKNVIEIYSKEKLSVRAIATRFKIGKTQAANIIKNKEKLVNKFYSGDYIQQKRNFFKIEGYNIDKLTYEWFIKARIKNIIKNNDFKAKLPGLINNYNSRDVYNTDAQWGKSIKSWPKIKF</sequence>
<comment type="caution">
    <text evidence="2">The sequence shown here is derived from an EMBL/GenBank/DDBJ whole genome shotgun (WGS) entry which is preliminary data.</text>
</comment>